<reference evidence="7 8" key="1">
    <citation type="journal article" date="2018" name="J. Microbiol.">
        <title>Baekduia soli gen. nov., sp. nov., a novel bacterium isolated from the soil of Baekdu Mountain and proposal of a novel family name, Baekduiaceae fam. nov.</title>
        <authorList>
            <person name="An D.S."/>
            <person name="Siddiqi M.Z."/>
            <person name="Kim K.H."/>
            <person name="Yu H.S."/>
            <person name="Im W.T."/>
        </authorList>
    </citation>
    <scope>NUCLEOTIDE SEQUENCE [LARGE SCALE GENOMIC DNA]</scope>
    <source>
        <strain evidence="7 8">BR7-21</strain>
    </source>
</reference>
<feature type="transmembrane region" description="Helical" evidence="6">
    <location>
        <begin position="119"/>
        <end position="142"/>
    </location>
</feature>
<dbReference type="PANTHER" id="PTHR30250:SF11">
    <property type="entry name" value="O-ANTIGEN TRANSPORTER-RELATED"/>
    <property type="match status" value="1"/>
</dbReference>
<dbReference type="InterPro" id="IPR050833">
    <property type="entry name" value="Poly_Biosynth_Transport"/>
</dbReference>
<proteinExistence type="predicted"/>
<dbReference type="KEGG" id="bsol:FSW04_04315"/>
<name>A0A5B8U1L6_9ACTN</name>
<evidence type="ECO:0008006" key="9">
    <source>
        <dbReference type="Google" id="ProtNLM"/>
    </source>
</evidence>
<dbReference type="PANTHER" id="PTHR30250">
    <property type="entry name" value="PST FAMILY PREDICTED COLANIC ACID TRANSPORTER"/>
    <property type="match status" value="1"/>
</dbReference>
<dbReference type="Proteomes" id="UP000321805">
    <property type="component" value="Chromosome"/>
</dbReference>
<keyword evidence="4 6" id="KW-1133">Transmembrane helix</keyword>
<dbReference type="EMBL" id="CP042430">
    <property type="protein sequence ID" value="QEC46891.1"/>
    <property type="molecule type" value="Genomic_DNA"/>
</dbReference>
<organism evidence="7 8">
    <name type="scientific">Baekduia soli</name>
    <dbReference type="NCBI Taxonomy" id="496014"/>
    <lineage>
        <taxon>Bacteria</taxon>
        <taxon>Bacillati</taxon>
        <taxon>Actinomycetota</taxon>
        <taxon>Thermoleophilia</taxon>
        <taxon>Solirubrobacterales</taxon>
        <taxon>Baekduiaceae</taxon>
        <taxon>Baekduia</taxon>
    </lineage>
</organism>
<evidence type="ECO:0000256" key="5">
    <source>
        <dbReference type="ARBA" id="ARBA00023136"/>
    </source>
</evidence>
<dbReference type="GO" id="GO:0005886">
    <property type="term" value="C:plasma membrane"/>
    <property type="evidence" value="ECO:0007669"/>
    <property type="project" value="UniProtKB-SubCell"/>
</dbReference>
<evidence type="ECO:0000256" key="2">
    <source>
        <dbReference type="ARBA" id="ARBA00022475"/>
    </source>
</evidence>
<feature type="transmembrane region" description="Helical" evidence="6">
    <location>
        <begin position="449"/>
        <end position="468"/>
    </location>
</feature>
<feature type="transmembrane region" description="Helical" evidence="6">
    <location>
        <begin position="288"/>
        <end position="310"/>
    </location>
</feature>
<dbReference type="OrthoDB" id="5242269at2"/>
<accession>A0A5B8U1L6</accession>
<sequence>MAGLLRRLLASTAAYQAPSILSSVLALVTIRLYTGHLTTTDYGYAENLLTAIIFTSILLRFGIGEAFVRFWFDDDDHGRRVGLARTTTAWAFWAATAVALVGLALAGPLSRLILDVDDATLMACGLLGLWAFTNLEVAYALLRVEERRRDYVVAGLANVMLTVVLTVVLVVVLDGGARGYVLGNYGASAVVLVGLWIRQRDRVSFRPPRALAPLLRFGGPTVPADAAAFGLNVVDRTYLLHADSAAAAGRYAFAAKLSTVVIVAVRGFQAAWPPLAYSVTDEAQAARLYARVTTAYVVVTGLVVVGATLTGRWVVRALAAQASYYPASQALPWVALGWALYGLVLVLVTVAGRAKVTTRNFPATAAGLIVNVVLLVVLVGPLGIAGAGIALCGAYVVIIVVLHLLTRRLFVVGFERRRLVSAVVVMGAVAAGGDLLLPTHGAAGLAERLALLAVTPLLLLAARVVTLGELRALAALRRAAPAGL</sequence>
<evidence type="ECO:0000313" key="8">
    <source>
        <dbReference type="Proteomes" id="UP000321805"/>
    </source>
</evidence>
<keyword evidence="3 6" id="KW-0812">Transmembrane</keyword>
<feature type="transmembrane region" description="Helical" evidence="6">
    <location>
        <begin position="151"/>
        <end position="173"/>
    </location>
</feature>
<feature type="transmembrane region" description="Helical" evidence="6">
    <location>
        <begin position="179"/>
        <end position="197"/>
    </location>
</feature>
<feature type="transmembrane region" description="Helical" evidence="6">
    <location>
        <begin position="89"/>
        <end position="107"/>
    </location>
</feature>
<feature type="transmembrane region" description="Helical" evidence="6">
    <location>
        <begin position="363"/>
        <end position="382"/>
    </location>
</feature>
<feature type="transmembrane region" description="Helical" evidence="6">
    <location>
        <begin position="48"/>
        <end position="68"/>
    </location>
</feature>
<evidence type="ECO:0000256" key="1">
    <source>
        <dbReference type="ARBA" id="ARBA00004651"/>
    </source>
</evidence>
<gene>
    <name evidence="7" type="ORF">FSW04_04315</name>
</gene>
<protein>
    <recommendedName>
        <fullName evidence="9">Oligosaccharide flippase family protein</fullName>
    </recommendedName>
</protein>
<keyword evidence="2" id="KW-1003">Cell membrane</keyword>
<dbReference type="Pfam" id="PF01943">
    <property type="entry name" value="Polysacc_synt"/>
    <property type="match status" value="1"/>
</dbReference>
<dbReference type="InterPro" id="IPR002797">
    <property type="entry name" value="Polysacc_synth"/>
</dbReference>
<evidence type="ECO:0000256" key="4">
    <source>
        <dbReference type="ARBA" id="ARBA00022989"/>
    </source>
</evidence>
<dbReference type="RefSeq" id="WP_146916633.1">
    <property type="nucleotide sequence ID" value="NZ_CP042430.1"/>
</dbReference>
<evidence type="ECO:0000256" key="3">
    <source>
        <dbReference type="ARBA" id="ARBA00022692"/>
    </source>
</evidence>
<evidence type="ECO:0000256" key="6">
    <source>
        <dbReference type="SAM" id="Phobius"/>
    </source>
</evidence>
<keyword evidence="8" id="KW-1185">Reference proteome</keyword>
<comment type="subcellular location">
    <subcellularLocation>
        <location evidence="1">Cell membrane</location>
        <topology evidence="1">Multi-pass membrane protein</topology>
    </subcellularLocation>
</comment>
<feature type="transmembrane region" description="Helical" evidence="6">
    <location>
        <begin position="330"/>
        <end position="351"/>
    </location>
</feature>
<evidence type="ECO:0000313" key="7">
    <source>
        <dbReference type="EMBL" id="QEC46891.1"/>
    </source>
</evidence>
<feature type="transmembrane region" description="Helical" evidence="6">
    <location>
        <begin position="418"/>
        <end position="437"/>
    </location>
</feature>
<feature type="transmembrane region" description="Helical" evidence="6">
    <location>
        <begin position="12"/>
        <end position="33"/>
    </location>
</feature>
<keyword evidence="5 6" id="KW-0472">Membrane</keyword>
<dbReference type="AlphaFoldDB" id="A0A5B8U1L6"/>
<feature type="transmembrane region" description="Helical" evidence="6">
    <location>
        <begin position="388"/>
        <end position="406"/>
    </location>
</feature>